<proteinExistence type="predicted"/>
<evidence type="ECO:0000313" key="2">
    <source>
        <dbReference type="EMBL" id="ARN82195.1"/>
    </source>
</evidence>
<evidence type="ECO:0000256" key="1">
    <source>
        <dbReference type="SAM" id="MobiDB-lite"/>
    </source>
</evidence>
<name>A0A1W6MX92_9HYPH</name>
<accession>A0A1W6MX92</accession>
<dbReference type="KEGG" id="mbry:B1812_15105"/>
<sequence>MRALSRPTRAPTGGGAWIGVAPILALCLCASASAEPVAKSNHCAVRGPDYAPVAGGERCVRIGEHVRADMAHKTESAPAPLMGNSGGLARAVADGVKGVSDSLDRPAAPDARLYRR</sequence>
<dbReference type="AlphaFoldDB" id="A0A1W6MX92"/>
<protein>
    <submittedName>
        <fullName evidence="2">Uncharacterized protein</fullName>
    </submittedName>
</protein>
<reference evidence="2 3" key="1">
    <citation type="submission" date="2017-02" db="EMBL/GenBank/DDBJ databases">
        <authorList>
            <person name="Peterson S.W."/>
        </authorList>
    </citation>
    <scope>NUCLEOTIDE SEQUENCE [LARGE SCALE GENOMIC DNA]</scope>
    <source>
        <strain evidence="2 3">S285</strain>
    </source>
</reference>
<feature type="region of interest" description="Disordered" evidence="1">
    <location>
        <begin position="97"/>
        <end position="116"/>
    </location>
</feature>
<evidence type="ECO:0000313" key="3">
    <source>
        <dbReference type="Proteomes" id="UP000193978"/>
    </source>
</evidence>
<organism evidence="2 3">
    <name type="scientific">Methylocystis bryophila</name>
    <dbReference type="NCBI Taxonomy" id="655015"/>
    <lineage>
        <taxon>Bacteria</taxon>
        <taxon>Pseudomonadati</taxon>
        <taxon>Pseudomonadota</taxon>
        <taxon>Alphaproteobacteria</taxon>
        <taxon>Hyphomicrobiales</taxon>
        <taxon>Methylocystaceae</taxon>
        <taxon>Methylocystis</taxon>
    </lineage>
</organism>
<dbReference type="EMBL" id="CP019948">
    <property type="protein sequence ID" value="ARN82195.1"/>
    <property type="molecule type" value="Genomic_DNA"/>
</dbReference>
<dbReference type="Proteomes" id="UP000193978">
    <property type="component" value="Chromosome"/>
</dbReference>
<keyword evidence="3" id="KW-1185">Reference proteome</keyword>
<gene>
    <name evidence="2" type="ORF">B1812_15105</name>
</gene>